<dbReference type="InterPro" id="IPR009057">
    <property type="entry name" value="Homeodomain-like_sf"/>
</dbReference>
<proteinExistence type="predicted"/>
<dbReference type="InterPro" id="IPR018062">
    <property type="entry name" value="HTH_AraC-typ_CS"/>
</dbReference>
<name>A0ABV3DDW4_9ACTN</name>
<feature type="domain" description="HTH araC/xylS-type" evidence="4">
    <location>
        <begin position="175"/>
        <end position="274"/>
    </location>
</feature>
<evidence type="ECO:0000256" key="1">
    <source>
        <dbReference type="ARBA" id="ARBA00023015"/>
    </source>
</evidence>
<evidence type="ECO:0000313" key="6">
    <source>
        <dbReference type="Proteomes" id="UP001551482"/>
    </source>
</evidence>
<dbReference type="PROSITE" id="PS01124">
    <property type="entry name" value="HTH_ARAC_FAMILY_2"/>
    <property type="match status" value="1"/>
</dbReference>
<accession>A0ABV3DDW4</accession>
<comment type="caution">
    <text evidence="5">The sequence shown here is derived from an EMBL/GenBank/DDBJ whole genome shotgun (WGS) entry which is preliminary data.</text>
</comment>
<sequence length="296" mass="32620">MPYRSVVSPLHEVVQVPPHPRLRPGVQFYRGFRIHAGRPRERLELPVGFATLLLGFDHRITIGAVGAGRAADPAGAPRKTYTSLLAGIRTNSVIGVHSGTVHGIEVVMRPWAAYAMFGVPMHELTERLVDPTDVAGTTMRRLTDRLAEIPDWPSRFTELDRSLLRRVEDGPGPAPRILRAWDLLVGSAGTMPIADLSRELDWSERQLERRFREQLGLAPKAAARVLRLQHAMRLLVAGRPLAEIASRAGFYDQSHLNREIRTATGMTPGVFLSRTLHAPAAAARVDGTVTTLVLQA</sequence>
<dbReference type="Proteomes" id="UP001551482">
    <property type="component" value="Unassembled WGS sequence"/>
</dbReference>
<dbReference type="Gene3D" id="1.10.10.60">
    <property type="entry name" value="Homeodomain-like"/>
    <property type="match status" value="1"/>
</dbReference>
<dbReference type="RefSeq" id="WP_358352178.1">
    <property type="nucleotide sequence ID" value="NZ_JBEZFP010000020.1"/>
</dbReference>
<reference evidence="5 6" key="1">
    <citation type="submission" date="2024-06" db="EMBL/GenBank/DDBJ databases">
        <title>The Natural Products Discovery Center: Release of the First 8490 Sequenced Strains for Exploring Actinobacteria Biosynthetic Diversity.</title>
        <authorList>
            <person name="Kalkreuter E."/>
            <person name="Kautsar S.A."/>
            <person name="Yang D."/>
            <person name="Bader C.D."/>
            <person name="Teijaro C.N."/>
            <person name="Fluegel L."/>
            <person name="Davis C.M."/>
            <person name="Simpson J.R."/>
            <person name="Lauterbach L."/>
            <person name="Steele A.D."/>
            <person name="Gui C."/>
            <person name="Meng S."/>
            <person name="Li G."/>
            <person name="Viehrig K."/>
            <person name="Ye F."/>
            <person name="Su P."/>
            <person name="Kiefer A.F."/>
            <person name="Nichols A."/>
            <person name="Cepeda A.J."/>
            <person name="Yan W."/>
            <person name="Fan B."/>
            <person name="Jiang Y."/>
            <person name="Adhikari A."/>
            <person name="Zheng C.-J."/>
            <person name="Schuster L."/>
            <person name="Cowan T.M."/>
            <person name="Smanski M.J."/>
            <person name="Chevrette M.G."/>
            <person name="De Carvalho L.P.S."/>
            <person name="Shen B."/>
        </authorList>
    </citation>
    <scope>NUCLEOTIDE SEQUENCE [LARGE SCALE GENOMIC DNA]</scope>
    <source>
        <strain evidence="5 6">NPDC048946</strain>
    </source>
</reference>
<keyword evidence="6" id="KW-1185">Reference proteome</keyword>
<evidence type="ECO:0000313" key="5">
    <source>
        <dbReference type="EMBL" id="MEU8133925.1"/>
    </source>
</evidence>
<evidence type="ECO:0000256" key="3">
    <source>
        <dbReference type="ARBA" id="ARBA00023163"/>
    </source>
</evidence>
<keyword evidence="3" id="KW-0804">Transcription</keyword>
<dbReference type="InterPro" id="IPR018060">
    <property type="entry name" value="HTH_AraC"/>
</dbReference>
<dbReference type="SMART" id="SM00342">
    <property type="entry name" value="HTH_ARAC"/>
    <property type="match status" value="1"/>
</dbReference>
<dbReference type="Pfam" id="PF12833">
    <property type="entry name" value="HTH_18"/>
    <property type="match status" value="1"/>
</dbReference>
<evidence type="ECO:0000256" key="2">
    <source>
        <dbReference type="ARBA" id="ARBA00023125"/>
    </source>
</evidence>
<dbReference type="EMBL" id="JBEZFP010000020">
    <property type="protein sequence ID" value="MEU8133925.1"/>
    <property type="molecule type" value="Genomic_DNA"/>
</dbReference>
<dbReference type="InterPro" id="IPR050204">
    <property type="entry name" value="AraC_XylS_family_regulators"/>
</dbReference>
<dbReference type="PANTHER" id="PTHR46796:SF15">
    <property type="entry name" value="BLL1074 PROTEIN"/>
    <property type="match status" value="1"/>
</dbReference>
<dbReference type="PANTHER" id="PTHR46796">
    <property type="entry name" value="HTH-TYPE TRANSCRIPTIONAL ACTIVATOR RHAS-RELATED"/>
    <property type="match status" value="1"/>
</dbReference>
<dbReference type="Pfam" id="PF20240">
    <property type="entry name" value="DUF6597"/>
    <property type="match status" value="1"/>
</dbReference>
<gene>
    <name evidence="5" type="ORF">AB0C36_10480</name>
</gene>
<dbReference type="SUPFAM" id="SSF46689">
    <property type="entry name" value="Homeodomain-like"/>
    <property type="match status" value="1"/>
</dbReference>
<dbReference type="PROSITE" id="PS00041">
    <property type="entry name" value="HTH_ARAC_FAMILY_1"/>
    <property type="match status" value="1"/>
</dbReference>
<keyword evidence="1" id="KW-0805">Transcription regulation</keyword>
<organism evidence="5 6">
    <name type="scientific">Streptodolium elevatio</name>
    <dbReference type="NCBI Taxonomy" id="3157996"/>
    <lineage>
        <taxon>Bacteria</taxon>
        <taxon>Bacillati</taxon>
        <taxon>Actinomycetota</taxon>
        <taxon>Actinomycetes</taxon>
        <taxon>Kitasatosporales</taxon>
        <taxon>Streptomycetaceae</taxon>
        <taxon>Streptodolium</taxon>
    </lineage>
</organism>
<protein>
    <submittedName>
        <fullName evidence="5">Helix-turn-helix domain-containing protein</fullName>
    </submittedName>
</protein>
<keyword evidence="2" id="KW-0238">DNA-binding</keyword>
<dbReference type="InterPro" id="IPR046532">
    <property type="entry name" value="DUF6597"/>
</dbReference>
<evidence type="ECO:0000259" key="4">
    <source>
        <dbReference type="PROSITE" id="PS01124"/>
    </source>
</evidence>